<sequence>MSGKENISGFKNPVAYQVGGVYSGLFLYVGIALPFWALWLAKVGMTPGEIGFLIGFPSFLKVVSSPYIAQLCDKWGVTRRPMLALMALSVLFFCGYFFIDSFSYFVVVTILFTIVYYAVSPLIESYAVRACDKHNLQYGRVRAVGSVVFILTSVLFGKYLDYFGYDNFLYFCVASLVITFFAIFLLPKEERKKELHHSEVVTDAVSPVYFLLTSRRFVMFLVVLSLIQMSHGFIYVMGSYHWAAQGIDNGMIGLLWSIGVLAEIGVFIFAGKIITRIRPMYLLTVIAVFGVVRWMVLAMTTYLPWLIITQTFHGLTYGAAHLVAMYYLSTRVPHSYFTTAQSLYSSIPMGFSIGLVMVFSGPLYEYFGGRTYFLMAALCLVVLFMARFVRRVENDGTAGK</sequence>
<feature type="transmembrane region" description="Helical" evidence="8">
    <location>
        <begin position="250"/>
        <end position="269"/>
    </location>
</feature>
<dbReference type="InterPro" id="IPR024989">
    <property type="entry name" value="MFS_assoc_dom"/>
</dbReference>
<evidence type="ECO:0000259" key="9">
    <source>
        <dbReference type="Pfam" id="PF12832"/>
    </source>
</evidence>
<protein>
    <recommendedName>
        <fullName evidence="9">Major facilitator superfamily associated domain-containing protein</fullName>
    </recommendedName>
</protein>
<keyword evidence="6 8" id="KW-1133">Transmembrane helix</keyword>
<dbReference type="NCBIfam" id="NF037955">
    <property type="entry name" value="mfs"/>
    <property type="match status" value="1"/>
</dbReference>
<dbReference type="InterPro" id="IPR026032">
    <property type="entry name" value="HcaT-like"/>
</dbReference>
<gene>
    <name evidence="10" type="ORF">MNBD_ALPHA01-68</name>
</gene>
<dbReference type="GO" id="GO:0030395">
    <property type="term" value="F:lactose binding"/>
    <property type="evidence" value="ECO:0007669"/>
    <property type="project" value="TreeGrafter"/>
</dbReference>
<feature type="transmembrane region" description="Helical" evidence="8">
    <location>
        <begin position="105"/>
        <end position="127"/>
    </location>
</feature>
<keyword evidence="4" id="KW-0997">Cell inner membrane</keyword>
<evidence type="ECO:0000256" key="4">
    <source>
        <dbReference type="ARBA" id="ARBA00022519"/>
    </source>
</evidence>
<feature type="transmembrane region" description="Helical" evidence="8">
    <location>
        <begin position="168"/>
        <end position="186"/>
    </location>
</feature>
<dbReference type="EMBL" id="UOEJ01000213">
    <property type="protein sequence ID" value="VAW05528.1"/>
    <property type="molecule type" value="Genomic_DNA"/>
</dbReference>
<evidence type="ECO:0000256" key="2">
    <source>
        <dbReference type="ARBA" id="ARBA00022448"/>
    </source>
</evidence>
<feature type="transmembrane region" description="Helical" evidence="8">
    <location>
        <begin position="139"/>
        <end position="156"/>
    </location>
</feature>
<comment type="subcellular location">
    <subcellularLocation>
        <location evidence="1">Cell inner membrane</location>
        <topology evidence="1">Multi-pass membrane protein</topology>
    </subcellularLocation>
</comment>
<dbReference type="Pfam" id="PF12832">
    <property type="entry name" value="MFS_1_like"/>
    <property type="match status" value="1"/>
</dbReference>
<feature type="transmembrane region" description="Helical" evidence="8">
    <location>
        <begin position="281"/>
        <end position="299"/>
    </location>
</feature>
<evidence type="ECO:0000256" key="7">
    <source>
        <dbReference type="ARBA" id="ARBA00023136"/>
    </source>
</evidence>
<proteinExistence type="predicted"/>
<name>A0A3B0SJG6_9ZZZZ</name>
<feature type="transmembrane region" description="Helical" evidence="8">
    <location>
        <begin position="217"/>
        <end position="238"/>
    </location>
</feature>
<feature type="transmembrane region" description="Helical" evidence="8">
    <location>
        <begin position="21"/>
        <end position="38"/>
    </location>
</feature>
<keyword evidence="7 8" id="KW-0472">Membrane</keyword>
<dbReference type="AlphaFoldDB" id="A0A3B0SJG6"/>
<evidence type="ECO:0000256" key="8">
    <source>
        <dbReference type="SAM" id="Phobius"/>
    </source>
</evidence>
<keyword evidence="3" id="KW-1003">Cell membrane</keyword>
<dbReference type="SUPFAM" id="SSF103473">
    <property type="entry name" value="MFS general substrate transporter"/>
    <property type="match status" value="1"/>
</dbReference>
<feature type="transmembrane region" description="Helical" evidence="8">
    <location>
        <begin position="371"/>
        <end position="389"/>
    </location>
</feature>
<feature type="transmembrane region" description="Helical" evidence="8">
    <location>
        <begin position="340"/>
        <end position="359"/>
    </location>
</feature>
<organism evidence="10">
    <name type="scientific">hydrothermal vent metagenome</name>
    <dbReference type="NCBI Taxonomy" id="652676"/>
    <lineage>
        <taxon>unclassified sequences</taxon>
        <taxon>metagenomes</taxon>
        <taxon>ecological metagenomes</taxon>
    </lineage>
</organism>
<dbReference type="Gene3D" id="1.20.1250.20">
    <property type="entry name" value="MFS general substrate transporter like domains"/>
    <property type="match status" value="2"/>
</dbReference>
<evidence type="ECO:0000256" key="6">
    <source>
        <dbReference type="ARBA" id="ARBA00022989"/>
    </source>
</evidence>
<feature type="transmembrane region" description="Helical" evidence="8">
    <location>
        <begin position="305"/>
        <end position="328"/>
    </location>
</feature>
<dbReference type="InterPro" id="IPR036259">
    <property type="entry name" value="MFS_trans_sf"/>
</dbReference>
<reference evidence="10" key="1">
    <citation type="submission" date="2018-06" db="EMBL/GenBank/DDBJ databases">
        <authorList>
            <person name="Zhirakovskaya E."/>
        </authorList>
    </citation>
    <scope>NUCLEOTIDE SEQUENCE</scope>
</reference>
<evidence type="ECO:0000256" key="5">
    <source>
        <dbReference type="ARBA" id="ARBA00022692"/>
    </source>
</evidence>
<feature type="domain" description="Major facilitator superfamily associated" evidence="9">
    <location>
        <begin position="25"/>
        <end position="374"/>
    </location>
</feature>
<evidence type="ECO:0000313" key="10">
    <source>
        <dbReference type="EMBL" id="VAW05528.1"/>
    </source>
</evidence>
<dbReference type="PANTHER" id="PTHR23522">
    <property type="entry name" value="BLL5896 PROTEIN"/>
    <property type="match status" value="1"/>
</dbReference>
<keyword evidence="5 8" id="KW-0812">Transmembrane</keyword>
<evidence type="ECO:0000256" key="1">
    <source>
        <dbReference type="ARBA" id="ARBA00004429"/>
    </source>
</evidence>
<accession>A0A3B0SJG6</accession>
<dbReference type="PANTHER" id="PTHR23522:SF10">
    <property type="entry name" value="3-PHENYLPROPIONIC ACID TRANSPORTER-RELATED"/>
    <property type="match status" value="1"/>
</dbReference>
<keyword evidence="2" id="KW-0813">Transport</keyword>
<dbReference type="GO" id="GO:0005886">
    <property type="term" value="C:plasma membrane"/>
    <property type="evidence" value="ECO:0007669"/>
    <property type="project" value="UniProtKB-SubCell"/>
</dbReference>
<evidence type="ECO:0000256" key="3">
    <source>
        <dbReference type="ARBA" id="ARBA00022475"/>
    </source>
</evidence>
<feature type="transmembrane region" description="Helical" evidence="8">
    <location>
        <begin position="50"/>
        <end position="69"/>
    </location>
</feature>
<feature type="transmembrane region" description="Helical" evidence="8">
    <location>
        <begin position="81"/>
        <end position="99"/>
    </location>
</feature>
<dbReference type="PIRSF" id="PIRSF004925">
    <property type="entry name" value="HcaT"/>
    <property type="match status" value="1"/>
</dbReference>
<dbReference type="GO" id="GO:0015528">
    <property type="term" value="F:lactose:proton symporter activity"/>
    <property type="evidence" value="ECO:0007669"/>
    <property type="project" value="TreeGrafter"/>
</dbReference>